<dbReference type="SUPFAM" id="SSF51182">
    <property type="entry name" value="RmlC-like cupins"/>
    <property type="match status" value="1"/>
</dbReference>
<proteinExistence type="predicted"/>
<dbReference type="Pfam" id="PF12973">
    <property type="entry name" value="Cupin_7"/>
    <property type="match status" value="1"/>
</dbReference>
<dbReference type="RefSeq" id="WP_188661822.1">
    <property type="nucleotide sequence ID" value="NZ_BMKC01000001.1"/>
</dbReference>
<reference evidence="3" key="1">
    <citation type="journal article" date="2019" name="Int. J. Syst. Evol. Microbiol.">
        <title>The Global Catalogue of Microorganisms (GCM) 10K type strain sequencing project: providing services to taxonomists for standard genome sequencing and annotation.</title>
        <authorList>
            <consortium name="The Broad Institute Genomics Platform"/>
            <consortium name="The Broad Institute Genome Sequencing Center for Infectious Disease"/>
            <person name="Wu L."/>
            <person name="Ma J."/>
        </authorList>
    </citation>
    <scope>NUCLEOTIDE SEQUENCE [LARGE SCALE GENOMIC DNA]</scope>
    <source>
        <strain evidence="3">CGMCC 1.15905</strain>
    </source>
</reference>
<accession>A0ABQ1HE80</accession>
<dbReference type="InterPro" id="IPR025979">
    <property type="entry name" value="ChrR-like_cupin_dom"/>
</dbReference>
<dbReference type="Proteomes" id="UP000623419">
    <property type="component" value="Unassembled WGS sequence"/>
</dbReference>
<dbReference type="InterPro" id="IPR011051">
    <property type="entry name" value="RmlC_Cupin_sf"/>
</dbReference>
<evidence type="ECO:0000313" key="2">
    <source>
        <dbReference type="EMBL" id="GGA73521.1"/>
    </source>
</evidence>
<sequence>MSSGKDNDDKALLAAALAGLLPDDPPGAARAAALRARILDTARRSRTQVVRAGEGDWIPFVPGIHIKSLRRDPHSRTQTSLWRIEAGAVIPPHPHASEEECLVLSGSVVHDGVEYRSGDYLLAAPGERHQAFTSPEGALLLIRGELLPDPARVRALLENPPDA</sequence>
<gene>
    <name evidence="2" type="ORF">GCM10011521_09580</name>
</gene>
<comment type="caution">
    <text evidence="2">The sequence shown here is derived from an EMBL/GenBank/DDBJ whole genome shotgun (WGS) entry which is preliminary data.</text>
</comment>
<dbReference type="EMBL" id="BMKC01000001">
    <property type="protein sequence ID" value="GGA73521.1"/>
    <property type="molecule type" value="Genomic_DNA"/>
</dbReference>
<keyword evidence="3" id="KW-1185">Reference proteome</keyword>
<dbReference type="InterPro" id="IPR014710">
    <property type="entry name" value="RmlC-like_jellyroll"/>
</dbReference>
<protein>
    <recommendedName>
        <fullName evidence="1">ChrR-like cupin domain-containing protein</fullName>
    </recommendedName>
</protein>
<feature type="domain" description="ChrR-like cupin" evidence="1">
    <location>
        <begin position="47"/>
        <end position="141"/>
    </location>
</feature>
<organism evidence="2 3">
    <name type="scientific">Arenimonas soli</name>
    <dbReference type="NCBI Taxonomy" id="2269504"/>
    <lineage>
        <taxon>Bacteria</taxon>
        <taxon>Pseudomonadati</taxon>
        <taxon>Pseudomonadota</taxon>
        <taxon>Gammaproteobacteria</taxon>
        <taxon>Lysobacterales</taxon>
        <taxon>Lysobacteraceae</taxon>
        <taxon>Arenimonas</taxon>
    </lineage>
</organism>
<name>A0ABQ1HE80_9GAMM</name>
<dbReference type="Gene3D" id="2.60.120.10">
    <property type="entry name" value="Jelly Rolls"/>
    <property type="match status" value="1"/>
</dbReference>
<evidence type="ECO:0000313" key="3">
    <source>
        <dbReference type="Proteomes" id="UP000623419"/>
    </source>
</evidence>
<evidence type="ECO:0000259" key="1">
    <source>
        <dbReference type="Pfam" id="PF12973"/>
    </source>
</evidence>